<dbReference type="InterPro" id="IPR011576">
    <property type="entry name" value="Pyridox_Oxase_N"/>
</dbReference>
<reference evidence="2 3" key="1">
    <citation type="journal article" date="2008" name="Proc. Natl. Acad. Sci. U.S.A.">
        <title>Niche adaptation and genome expansion in the chlorophyll d-producing cyanobacterium Acaryochloris marina.</title>
        <authorList>
            <person name="Swingley W.D."/>
            <person name="Chen M."/>
            <person name="Cheung P.C."/>
            <person name="Conrad A.L."/>
            <person name="Dejesa L.C."/>
            <person name="Hao J."/>
            <person name="Honchak B.M."/>
            <person name="Karbach L.E."/>
            <person name="Kurdoglu A."/>
            <person name="Lahiri S."/>
            <person name="Mastrian S.D."/>
            <person name="Miyashita H."/>
            <person name="Page L."/>
            <person name="Ramakrishna P."/>
            <person name="Satoh S."/>
            <person name="Sattley W.M."/>
            <person name="Shimada Y."/>
            <person name="Taylor H.L."/>
            <person name="Tomo T."/>
            <person name="Tsuchiya T."/>
            <person name="Wang Z.T."/>
            <person name="Raymond J."/>
            <person name="Mimuro M."/>
            <person name="Blankenship R.E."/>
            <person name="Touchman J.W."/>
        </authorList>
    </citation>
    <scope>NUCLEOTIDE SEQUENCE [LARGE SCALE GENOMIC DNA]</scope>
    <source>
        <strain evidence="3">MBIC 11017</strain>
    </source>
</reference>
<dbReference type="RefSeq" id="WP_012164073.1">
    <property type="nucleotide sequence ID" value="NC_009925.1"/>
</dbReference>
<proteinExistence type="predicted"/>
<keyword evidence="3" id="KW-1185">Reference proteome</keyword>
<dbReference type="HOGENOM" id="CLU_054513_0_0_3"/>
<dbReference type="Pfam" id="PF01243">
    <property type="entry name" value="PNPOx_N"/>
    <property type="match status" value="2"/>
</dbReference>
<accession>B0C4E9</accession>
<dbReference type="PANTHER" id="PTHR42815:SF2">
    <property type="entry name" value="FAD-BINDING, PUTATIVE (AFU_ORTHOLOGUE AFUA_6G07600)-RELATED"/>
    <property type="match status" value="1"/>
</dbReference>
<dbReference type="KEGG" id="amr:AM1_3703"/>
<dbReference type="Gene3D" id="2.30.110.10">
    <property type="entry name" value="Electron Transport, Fmn-binding Protein, Chain A"/>
    <property type="match status" value="2"/>
</dbReference>
<dbReference type="SUPFAM" id="SSF50475">
    <property type="entry name" value="FMN-binding split barrel"/>
    <property type="match status" value="2"/>
</dbReference>
<feature type="domain" description="Pyridoxamine 5'-phosphate oxidase N-terminal" evidence="1">
    <location>
        <begin position="167"/>
        <end position="279"/>
    </location>
</feature>
<dbReference type="STRING" id="329726.AM1_3703"/>
<feature type="domain" description="Pyridoxamine 5'-phosphate oxidase N-terminal" evidence="1">
    <location>
        <begin position="32"/>
        <end position="123"/>
    </location>
</feature>
<organism evidence="2 3">
    <name type="scientific">Acaryochloris marina (strain MBIC 11017)</name>
    <dbReference type="NCBI Taxonomy" id="329726"/>
    <lineage>
        <taxon>Bacteria</taxon>
        <taxon>Bacillati</taxon>
        <taxon>Cyanobacteriota</taxon>
        <taxon>Cyanophyceae</taxon>
        <taxon>Acaryochloridales</taxon>
        <taxon>Acaryochloridaceae</taxon>
        <taxon>Acaryochloris</taxon>
    </lineage>
</organism>
<name>B0C4E9_ACAM1</name>
<dbReference type="OrthoDB" id="9796486at2"/>
<evidence type="ECO:0000259" key="1">
    <source>
        <dbReference type="Pfam" id="PF01243"/>
    </source>
</evidence>
<dbReference type="Proteomes" id="UP000000268">
    <property type="component" value="Chromosome"/>
</dbReference>
<dbReference type="EMBL" id="CP000828">
    <property type="protein sequence ID" value="ABW28693.1"/>
    <property type="molecule type" value="Genomic_DNA"/>
</dbReference>
<gene>
    <name evidence="2" type="ordered locus">AM1_3703</name>
</gene>
<evidence type="ECO:0000313" key="2">
    <source>
        <dbReference type="EMBL" id="ABW28693.1"/>
    </source>
</evidence>
<dbReference type="eggNOG" id="COG3576">
    <property type="taxonomic scope" value="Bacteria"/>
</dbReference>
<dbReference type="PANTHER" id="PTHR42815">
    <property type="entry name" value="FAD-BINDING, PUTATIVE (AFU_ORTHOLOGUE AFUA_6G07600)-RELATED"/>
    <property type="match status" value="1"/>
</dbReference>
<dbReference type="AlphaFoldDB" id="B0C4E9"/>
<evidence type="ECO:0000313" key="3">
    <source>
        <dbReference type="Proteomes" id="UP000000268"/>
    </source>
</evidence>
<dbReference type="InterPro" id="IPR012349">
    <property type="entry name" value="Split_barrel_FMN-bd"/>
</dbReference>
<protein>
    <submittedName>
        <fullName evidence="2">Pyridoxamine 5'-phosphate oxidase family</fullName>
    </submittedName>
</protein>
<sequence>MPFHEGELAVQQQAGVEAAAQRVSGALKHGFEPAATEFLRSRPFAIASSIAPSGRLWASLITGPPGFLTVTGPQTLNLNPISTLDSQLLQNLHTNPTMGLLTLDLSARRRLRVNGYAENVTEQGMQLQVQQVFFNCPKYLQTRYLISNDHARATPAPAESASHLSSAQQDWIAHTDTFFIATAHPKKGADISHRGGFPEVLQVVNPNQLLFPDYKGNNMFQSFGNIAVNPQVGLLIIDFDHGHTLQLTGKAELLWDDPRQQQFNGAQRLVKVTIEQVREIRHVCPLRWQFGEFSPVIPPQLSAP</sequence>